<keyword evidence="3" id="KW-1185">Reference proteome</keyword>
<evidence type="ECO:0000256" key="1">
    <source>
        <dbReference type="SAM" id="MobiDB-lite"/>
    </source>
</evidence>
<proteinExistence type="predicted"/>
<evidence type="ECO:0000313" key="3">
    <source>
        <dbReference type="Proteomes" id="UP001458880"/>
    </source>
</evidence>
<feature type="region of interest" description="Disordered" evidence="1">
    <location>
        <begin position="27"/>
        <end position="76"/>
    </location>
</feature>
<dbReference type="AlphaFoldDB" id="A0AAW1IC16"/>
<dbReference type="EMBL" id="JASPKY010000657">
    <property type="protein sequence ID" value="KAK9687162.1"/>
    <property type="molecule type" value="Genomic_DNA"/>
</dbReference>
<name>A0AAW1IC16_POPJA</name>
<evidence type="ECO:0000313" key="2">
    <source>
        <dbReference type="EMBL" id="KAK9687162.1"/>
    </source>
</evidence>
<dbReference type="Proteomes" id="UP001458880">
    <property type="component" value="Unassembled WGS sequence"/>
</dbReference>
<reference evidence="2 3" key="1">
    <citation type="journal article" date="2024" name="BMC Genomics">
        <title>De novo assembly and annotation of Popillia japonica's genome with initial clues to its potential as an invasive pest.</title>
        <authorList>
            <person name="Cucini C."/>
            <person name="Boschi S."/>
            <person name="Funari R."/>
            <person name="Cardaioli E."/>
            <person name="Iannotti N."/>
            <person name="Marturano G."/>
            <person name="Paoli F."/>
            <person name="Bruttini M."/>
            <person name="Carapelli A."/>
            <person name="Frati F."/>
            <person name="Nardi F."/>
        </authorList>
    </citation>
    <scope>NUCLEOTIDE SEQUENCE [LARGE SCALE GENOMIC DNA]</scope>
    <source>
        <strain evidence="2">DMR45628</strain>
    </source>
</reference>
<organism evidence="2 3">
    <name type="scientific">Popillia japonica</name>
    <name type="common">Japanese beetle</name>
    <dbReference type="NCBI Taxonomy" id="7064"/>
    <lineage>
        <taxon>Eukaryota</taxon>
        <taxon>Metazoa</taxon>
        <taxon>Ecdysozoa</taxon>
        <taxon>Arthropoda</taxon>
        <taxon>Hexapoda</taxon>
        <taxon>Insecta</taxon>
        <taxon>Pterygota</taxon>
        <taxon>Neoptera</taxon>
        <taxon>Endopterygota</taxon>
        <taxon>Coleoptera</taxon>
        <taxon>Polyphaga</taxon>
        <taxon>Scarabaeiformia</taxon>
        <taxon>Scarabaeidae</taxon>
        <taxon>Rutelinae</taxon>
        <taxon>Popillia</taxon>
    </lineage>
</organism>
<gene>
    <name evidence="2" type="ORF">QE152_g36655</name>
</gene>
<accession>A0AAW1IC16</accession>
<comment type="caution">
    <text evidence="2">The sequence shown here is derived from an EMBL/GenBank/DDBJ whole genome shotgun (WGS) entry which is preliminary data.</text>
</comment>
<sequence>MLPVETEMTDTENDINASFIDILKTMRYDENQPKPRKKKLQVPAGKSVAIDDLESSSVSDQELCTHDSNSDMDPMSDLEEFDRRYDAAEEMIPLAIFNGPHISNNSSQVSVSNSVLTVTKDDVNSGDWLLVHLASFMNDKAQSTSKTLADII</sequence>
<protein>
    <submittedName>
        <fullName evidence="2">Uncharacterized protein</fullName>
    </submittedName>
</protein>